<protein>
    <submittedName>
        <fullName evidence="2">Uncharacterized protein</fullName>
    </submittedName>
</protein>
<reference evidence="3" key="1">
    <citation type="journal article" date="2013" name="Proc. Natl. Acad. Sci. U.S.A.">
        <title>Genome structure and metabolic features in the red seaweed Chondrus crispus shed light on evolution of the Archaeplastida.</title>
        <authorList>
            <person name="Collen J."/>
            <person name="Porcel B."/>
            <person name="Carre W."/>
            <person name="Ball S.G."/>
            <person name="Chaparro C."/>
            <person name="Tonon T."/>
            <person name="Barbeyron T."/>
            <person name="Michel G."/>
            <person name="Noel B."/>
            <person name="Valentin K."/>
            <person name="Elias M."/>
            <person name="Artiguenave F."/>
            <person name="Arun A."/>
            <person name="Aury J.M."/>
            <person name="Barbosa-Neto J.F."/>
            <person name="Bothwell J.H."/>
            <person name="Bouget F.Y."/>
            <person name="Brillet L."/>
            <person name="Cabello-Hurtado F."/>
            <person name="Capella-Gutierrez S."/>
            <person name="Charrier B."/>
            <person name="Cladiere L."/>
            <person name="Cock J.M."/>
            <person name="Coelho S.M."/>
            <person name="Colleoni C."/>
            <person name="Czjzek M."/>
            <person name="Da Silva C."/>
            <person name="Delage L."/>
            <person name="Denoeud F."/>
            <person name="Deschamps P."/>
            <person name="Dittami S.M."/>
            <person name="Gabaldon T."/>
            <person name="Gachon C.M."/>
            <person name="Groisillier A."/>
            <person name="Herve C."/>
            <person name="Jabbari K."/>
            <person name="Katinka M."/>
            <person name="Kloareg B."/>
            <person name="Kowalczyk N."/>
            <person name="Labadie K."/>
            <person name="Leblanc C."/>
            <person name="Lopez P.J."/>
            <person name="McLachlan D.H."/>
            <person name="Meslet-Cladiere L."/>
            <person name="Moustafa A."/>
            <person name="Nehr Z."/>
            <person name="Nyvall Collen P."/>
            <person name="Panaud O."/>
            <person name="Partensky F."/>
            <person name="Poulain J."/>
            <person name="Rensing S.A."/>
            <person name="Rousvoal S."/>
            <person name="Samson G."/>
            <person name="Symeonidi A."/>
            <person name="Weissenbach J."/>
            <person name="Zambounis A."/>
            <person name="Wincker P."/>
            <person name="Boyen C."/>
        </authorList>
    </citation>
    <scope>NUCLEOTIDE SEQUENCE [LARGE SCALE GENOMIC DNA]</scope>
    <source>
        <strain evidence="3">cv. Stackhouse</strain>
    </source>
</reference>
<evidence type="ECO:0000313" key="3">
    <source>
        <dbReference type="Proteomes" id="UP000012073"/>
    </source>
</evidence>
<gene>
    <name evidence="2" type="ORF">CHC_T00008255001</name>
</gene>
<accession>R7Q3L7</accession>
<name>R7Q3L7_CHOCR</name>
<proteinExistence type="predicted"/>
<dbReference type="RefSeq" id="XP_005712133.1">
    <property type="nucleotide sequence ID" value="XM_005712076.1"/>
</dbReference>
<dbReference type="KEGG" id="ccp:CHC_T00008255001"/>
<keyword evidence="3" id="KW-1185">Reference proteome</keyword>
<dbReference type="GeneID" id="17319853"/>
<dbReference type="AlphaFoldDB" id="R7Q3L7"/>
<dbReference type="Gramene" id="CDF32468">
    <property type="protein sequence ID" value="CDF32468"/>
    <property type="gene ID" value="CHC_T00008255001"/>
</dbReference>
<dbReference type="EMBL" id="HG001501">
    <property type="protein sequence ID" value="CDF32468.1"/>
    <property type="molecule type" value="Genomic_DNA"/>
</dbReference>
<organism evidence="2 3">
    <name type="scientific">Chondrus crispus</name>
    <name type="common">Carrageen Irish moss</name>
    <name type="synonym">Polymorpha crispa</name>
    <dbReference type="NCBI Taxonomy" id="2769"/>
    <lineage>
        <taxon>Eukaryota</taxon>
        <taxon>Rhodophyta</taxon>
        <taxon>Florideophyceae</taxon>
        <taxon>Rhodymeniophycidae</taxon>
        <taxon>Gigartinales</taxon>
        <taxon>Gigartinaceae</taxon>
        <taxon>Chondrus</taxon>
    </lineage>
</organism>
<evidence type="ECO:0000313" key="2">
    <source>
        <dbReference type="EMBL" id="CDF32468.1"/>
    </source>
</evidence>
<dbReference type="Proteomes" id="UP000012073">
    <property type="component" value="Unassembled WGS sequence"/>
</dbReference>
<evidence type="ECO:0000256" key="1">
    <source>
        <dbReference type="SAM" id="MobiDB-lite"/>
    </source>
</evidence>
<feature type="compositionally biased region" description="Polar residues" evidence="1">
    <location>
        <begin position="97"/>
        <end position="117"/>
    </location>
</feature>
<sequence length="130" mass="14461">MRVASILYSRYPPPLVAVPSPKSRAGTSCHPPRLGPLPQPFRRDLLVFLSLLSSPISPFSLAHRRAQRYAHVQRLVRASARHLPWFGRLLSAPCVSLQPNDTTGSKRSRPPATSSLPRNFLASPQRPRLP</sequence>
<feature type="region of interest" description="Disordered" evidence="1">
    <location>
        <begin position="97"/>
        <end position="130"/>
    </location>
</feature>